<evidence type="ECO:0000256" key="1">
    <source>
        <dbReference type="ARBA" id="ARBA00009353"/>
    </source>
</evidence>
<evidence type="ECO:0000259" key="3">
    <source>
        <dbReference type="Pfam" id="PF01370"/>
    </source>
</evidence>
<dbReference type="AlphaFoldDB" id="A0A2V1HLY6"/>
<dbReference type="InterPro" id="IPR010099">
    <property type="entry name" value="SDR39U1"/>
</dbReference>
<dbReference type="OrthoDB" id="9801773at2"/>
<comment type="caution">
    <text evidence="5">The sequence shown here is derived from an EMBL/GenBank/DDBJ whole genome shotgun (WGS) entry which is preliminary data.</text>
</comment>
<keyword evidence="6" id="KW-1185">Reference proteome</keyword>
<gene>
    <name evidence="5" type="ORF">DDQ50_14565</name>
</gene>
<feature type="region of interest" description="Disordered" evidence="2">
    <location>
        <begin position="1"/>
        <end position="84"/>
    </location>
</feature>
<dbReference type="EMBL" id="QEOP01000003">
    <property type="protein sequence ID" value="PVZ93538.1"/>
    <property type="molecule type" value="Genomic_DNA"/>
</dbReference>
<feature type="compositionally biased region" description="Pro residues" evidence="2">
    <location>
        <begin position="7"/>
        <end position="20"/>
    </location>
</feature>
<dbReference type="InterPro" id="IPR013549">
    <property type="entry name" value="DUF1731"/>
</dbReference>
<evidence type="ECO:0000259" key="4">
    <source>
        <dbReference type="Pfam" id="PF08338"/>
    </source>
</evidence>
<name>A0A2V1HLY6_9MICO</name>
<proteinExistence type="inferred from homology"/>
<reference evidence="5 6" key="1">
    <citation type="submission" date="2018-05" db="EMBL/GenBank/DDBJ databases">
        <title>Amnibacterium sp. M8JJ-5, whole genome shotgun sequence.</title>
        <authorList>
            <person name="Tuo L."/>
        </authorList>
    </citation>
    <scope>NUCLEOTIDE SEQUENCE [LARGE SCALE GENOMIC DNA]</scope>
    <source>
        <strain evidence="5 6">M8JJ-5</strain>
    </source>
</reference>
<dbReference type="NCBIfam" id="TIGR01777">
    <property type="entry name" value="yfcH"/>
    <property type="match status" value="1"/>
</dbReference>
<feature type="compositionally biased region" description="Pro residues" evidence="2">
    <location>
        <begin position="66"/>
        <end position="77"/>
    </location>
</feature>
<dbReference type="Pfam" id="PF08338">
    <property type="entry name" value="DUF1731"/>
    <property type="match status" value="1"/>
</dbReference>
<feature type="domain" description="NAD-dependent epimerase/dehydratase" evidence="3">
    <location>
        <begin position="88"/>
        <end position="297"/>
    </location>
</feature>
<dbReference type="SUPFAM" id="SSF51735">
    <property type="entry name" value="NAD(P)-binding Rossmann-fold domains"/>
    <property type="match status" value="1"/>
</dbReference>
<comment type="similarity">
    <text evidence="1">Belongs to the NAD(P)-dependent epimerase/dehydratase family. SDR39U1 subfamily.</text>
</comment>
<feature type="compositionally biased region" description="Pro residues" evidence="2">
    <location>
        <begin position="32"/>
        <end position="49"/>
    </location>
</feature>
<evidence type="ECO:0000313" key="6">
    <source>
        <dbReference type="Proteomes" id="UP000244893"/>
    </source>
</evidence>
<accession>A0A2V1HLY6</accession>
<feature type="domain" description="DUF1731" evidence="4">
    <location>
        <begin position="331"/>
        <end position="378"/>
    </location>
</feature>
<organism evidence="5 6">
    <name type="scientific">Amnibacterium flavum</name>
    <dbReference type="NCBI Taxonomy" id="2173173"/>
    <lineage>
        <taxon>Bacteria</taxon>
        <taxon>Bacillati</taxon>
        <taxon>Actinomycetota</taxon>
        <taxon>Actinomycetes</taxon>
        <taxon>Micrococcales</taxon>
        <taxon>Microbacteriaceae</taxon>
        <taxon>Amnibacterium</taxon>
    </lineage>
</organism>
<evidence type="ECO:0000313" key="5">
    <source>
        <dbReference type="EMBL" id="PVZ93538.1"/>
    </source>
</evidence>
<dbReference type="PANTHER" id="PTHR11092:SF0">
    <property type="entry name" value="EPIMERASE FAMILY PROTEIN SDR39U1"/>
    <property type="match status" value="1"/>
</dbReference>
<dbReference type="InterPro" id="IPR036291">
    <property type="entry name" value="NAD(P)-bd_dom_sf"/>
</dbReference>
<protein>
    <submittedName>
        <fullName evidence="5">TIGR01777 family protein</fullName>
    </submittedName>
</protein>
<dbReference type="Gene3D" id="3.40.50.720">
    <property type="entry name" value="NAD(P)-binding Rossmann-like Domain"/>
    <property type="match status" value="1"/>
</dbReference>
<sequence>MATPKRVPVPPARPSTPPAKKPAQEPSGRPAPASPEQPQPSNAPTPPVRRPASRETGGASTSAPRVRPPAAPQPAARPKPERGSSLRVLIAGASGLIGTELQRQLTEAGHEIRTLVRREPKSPTEFTWAPDAKILDFRLLDEVDAVINLSGASLNHLPWTAGYREQILRSRVKATQALVEAMAMTSSPPPVFLSGSAVGIYGDRPGTRLTEDAAPGEGFLPDVVEAWEAAASLAPDKTRTVFLRTGLVLAPKGGALDPLRLLTKLGISGPLGTGGQHWPWISLHDEAAAIVHLLTSDLSGPVNLAGPTPATASRIGARLAADLHRPFAIPVPEKVIELALRDAGRELLLASQKVVPARLLADGFAFRYETSDQAIDAIS</sequence>
<dbReference type="PANTHER" id="PTHR11092">
    <property type="entry name" value="SUGAR NUCLEOTIDE EPIMERASE RELATED"/>
    <property type="match status" value="1"/>
</dbReference>
<dbReference type="RefSeq" id="WP_116757523.1">
    <property type="nucleotide sequence ID" value="NZ_JBHUEX010000001.1"/>
</dbReference>
<dbReference type="Pfam" id="PF01370">
    <property type="entry name" value="Epimerase"/>
    <property type="match status" value="1"/>
</dbReference>
<dbReference type="Proteomes" id="UP000244893">
    <property type="component" value="Unassembled WGS sequence"/>
</dbReference>
<evidence type="ECO:0000256" key="2">
    <source>
        <dbReference type="SAM" id="MobiDB-lite"/>
    </source>
</evidence>
<dbReference type="InterPro" id="IPR001509">
    <property type="entry name" value="Epimerase_deHydtase"/>
</dbReference>